<evidence type="ECO:0000256" key="2">
    <source>
        <dbReference type="ARBA" id="ARBA00022692"/>
    </source>
</evidence>
<evidence type="ECO:0000256" key="3">
    <source>
        <dbReference type="ARBA" id="ARBA00022989"/>
    </source>
</evidence>
<dbReference type="AlphaFoldDB" id="A0A0G2DSY0"/>
<protein>
    <submittedName>
        <fullName evidence="6">Putative mfs transporter</fullName>
    </submittedName>
</protein>
<reference evidence="6 7" key="1">
    <citation type="submission" date="2015-03" db="EMBL/GenBank/DDBJ databases">
        <authorList>
            <person name="Morales-Cruz A."/>
            <person name="Amrine K.C."/>
            <person name="Cantu D."/>
        </authorList>
    </citation>
    <scope>NUCLEOTIDE SEQUENCE [LARGE SCALE GENOMIC DNA]</scope>
    <source>
        <strain evidence="6">DS831</strain>
    </source>
</reference>
<feature type="transmembrane region" description="Helical" evidence="5">
    <location>
        <begin position="231"/>
        <end position="258"/>
    </location>
</feature>
<gene>
    <name evidence="6" type="ORF">UCDDS831_g08487</name>
</gene>
<organism evidence="6 7">
    <name type="scientific">Diplodia seriata</name>
    <dbReference type="NCBI Taxonomy" id="420778"/>
    <lineage>
        <taxon>Eukaryota</taxon>
        <taxon>Fungi</taxon>
        <taxon>Dikarya</taxon>
        <taxon>Ascomycota</taxon>
        <taxon>Pezizomycotina</taxon>
        <taxon>Dothideomycetes</taxon>
        <taxon>Dothideomycetes incertae sedis</taxon>
        <taxon>Botryosphaeriales</taxon>
        <taxon>Botryosphaeriaceae</taxon>
        <taxon>Diplodia</taxon>
    </lineage>
</organism>
<sequence>MLAPATVVLSGILGVTLDEVAELSGYQLLLVGCFGLIVSALARKYGKRPQFVFAAVMGVIGTGICIAAHEDYNTLLAGRLIQGFGTTAFESLSVAMLGDMYFVHERGVRTGIMVLCLTNLPHQESATRSHAQAFYVSLSYVLAQIWSLPPYNLTPEGNGYFYVGGNNLPCLIGGLIGGIGSGKLCDSTSRTLARRNRGIYEPEFRIPAQALAALLLGVGYFVFMWDMQHTGGYYLGAFCHGCVCAGVTVTSSSAALYILDSYKEQATEIFILQMTAKNLLFYGFSTFVNSWVADEGPARMFMVYGVVSLCIVATCVPMCEFSACLYLRSNNG</sequence>
<dbReference type="GO" id="GO:0022857">
    <property type="term" value="F:transmembrane transporter activity"/>
    <property type="evidence" value="ECO:0007669"/>
    <property type="project" value="InterPro"/>
</dbReference>
<accession>A0A0G2DSY0</accession>
<feature type="transmembrane region" description="Helical" evidence="5">
    <location>
        <begin position="51"/>
        <end position="69"/>
    </location>
</feature>
<keyword evidence="4 5" id="KW-0472">Membrane</keyword>
<dbReference type="Pfam" id="PF07690">
    <property type="entry name" value="MFS_1"/>
    <property type="match status" value="1"/>
</dbReference>
<comment type="subcellular location">
    <subcellularLocation>
        <location evidence="1">Membrane</location>
        <topology evidence="1">Multi-pass membrane protein</topology>
    </subcellularLocation>
</comment>
<dbReference type="PANTHER" id="PTHR23502">
    <property type="entry name" value="MAJOR FACILITATOR SUPERFAMILY"/>
    <property type="match status" value="1"/>
</dbReference>
<keyword evidence="3 5" id="KW-1133">Transmembrane helix</keyword>
<name>A0A0G2DSY0_9PEZI</name>
<dbReference type="SUPFAM" id="SSF103473">
    <property type="entry name" value="MFS general substrate transporter"/>
    <property type="match status" value="1"/>
</dbReference>
<evidence type="ECO:0000256" key="4">
    <source>
        <dbReference type="ARBA" id="ARBA00023136"/>
    </source>
</evidence>
<feature type="transmembrane region" description="Helical" evidence="5">
    <location>
        <begin position="24"/>
        <end position="42"/>
    </location>
</feature>
<dbReference type="InterPro" id="IPR011701">
    <property type="entry name" value="MFS"/>
</dbReference>
<feature type="transmembrane region" description="Helical" evidence="5">
    <location>
        <begin position="301"/>
        <end position="327"/>
    </location>
</feature>
<proteinExistence type="predicted"/>
<evidence type="ECO:0000256" key="5">
    <source>
        <dbReference type="SAM" id="Phobius"/>
    </source>
</evidence>
<evidence type="ECO:0000313" key="7">
    <source>
        <dbReference type="Proteomes" id="UP000034182"/>
    </source>
</evidence>
<feature type="transmembrane region" description="Helical" evidence="5">
    <location>
        <begin position="204"/>
        <end position="225"/>
    </location>
</feature>
<dbReference type="PANTHER" id="PTHR23502:SF29">
    <property type="entry name" value="TRANSPORTER, PUTATIVE (AFU_ORTHOLOGUE AFUA_6G06680)-RELATED"/>
    <property type="match status" value="1"/>
</dbReference>
<evidence type="ECO:0000256" key="1">
    <source>
        <dbReference type="ARBA" id="ARBA00004141"/>
    </source>
</evidence>
<dbReference type="EMBL" id="LAQI01000245">
    <property type="protein sequence ID" value="KKY14067.1"/>
    <property type="molecule type" value="Genomic_DNA"/>
</dbReference>
<reference evidence="6 7" key="2">
    <citation type="submission" date="2015-05" db="EMBL/GenBank/DDBJ databases">
        <title>Distinctive expansion of gene families associated with plant cell wall degradation and secondary metabolism in the genomes of grapevine trunk pathogens.</title>
        <authorList>
            <person name="Lawrence D.P."/>
            <person name="Travadon R."/>
            <person name="Rolshausen P.E."/>
            <person name="Baumgartner K."/>
        </authorList>
    </citation>
    <scope>NUCLEOTIDE SEQUENCE [LARGE SCALE GENOMIC DNA]</scope>
    <source>
        <strain evidence="6">DS831</strain>
    </source>
</reference>
<keyword evidence="2 5" id="KW-0812">Transmembrane</keyword>
<dbReference type="Gene3D" id="1.20.1250.20">
    <property type="entry name" value="MFS general substrate transporter like domains"/>
    <property type="match status" value="1"/>
</dbReference>
<feature type="transmembrane region" description="Helical" evidence="5">
    <location>
        <begin position="270"/>
        <end position="289"/>
    </location>
</feature>
<dbReference type="Proteomes" id="UP000034182">
    <property type="component" value="Unassembled WGS sequence"/>
</dbReference>
<comment type="caution">
    <text evidence="6">The sequence shown here is derived from an EMBL/GenBank/DDBJ whole genome shotgun (WGS) entry which is preliminary data.</text>
</comment>
<dbReference type="InterPro" id="IPR036259">
    <property type="entry name" value="MFS_trans_sf"/>
</dbReference>
<dbReference type="GO" id="GO:0005886">
    <property type="term" value="C:plasma membrane"/>
    <property type="evidence" value="ECO:0007669"/>
    <property type="project" value="TreeGrafter"/>
</dbReference>
<evidence type="ECO:0000313" key="6">
    <source>
        <dbReference type="EMBL" id="KKY14067.1"/>
    </source>
</evidence>